<evidence type="ECO:0000313" key="3">
    <source>
        <dbReference type="EMBL" id="MFD2275864.1"/>
    </source>
</evidence>
<dbReference type="InterPro" id="IPR036291">
    <property type="entry name" value="NAD(P)-bd_dom_sf"/>
</dbReference>
<dbReference type="InterPro" id="IPR001509">
    <property type="entry name" value="Epimerase_deHydtase"/>
</dbReference>
<comment type="caution">
    <text evidence="3">The sequence shown here is derived from an EMBL/GenBank/DDBJ whole genome shotgun (WGS) entry which is preliminary data.</text>
</comment>
<reference evidence="4" key="1">
    <citation type="journal article" date="2019" name="Int. J. Syst. Evol. Microbiol.">
        <title>The Global Catalogue of Microorganisms (GCM) 10K type strain sequencing project: providing services to taxonomists for standard genome sequencing and annotation.</title>
        <authorList>
            <consortium name="The Broad Institute Genomics Platform"/>
            <consortium name="The Broad Institute Genome Sequencing Center for Infectious Disease"/>
            <person name="Wu L."/>
            <person name="Ma J."/>
        </authorList>
    </citation>
    <scope>NUCLEOTIDE SEQUENCE [LARGE SCALE GENOMIC DNA]</scope>
    <source>
        <strain evidence="4">JCM 16545</strain>
    </source>
</reference>
<keyword evidence="1" id="KW-0520">NAD</keyword>
<dbReference type="Proteomes" id="UP001597297">
    <property type="component" value="Unassembled WGS sequence"/>
</dbReference>
<dbReference type="EMBL" id="JBHUJC010000013">
    <property type="protein sequence ID" value="MFD2275864.1"/>
    <property type="molecule type" value="Genomic_DNA"/>
</dbReference>
<evidence type="ECO:0000259" key="2">
    <source>
        <dbReference type="Pfam" id="PF01370"/>
    </source>
</evidence>
<evidence type="ECO:0000256" key="1">
    <source>
        <dbReference type="ARBA" id="ARBA00023027"/>
    </source>
</evidence>
<dbReference type="Gene3D" id="3.40.50.720">
    <property type="entry name" value="NAD(P)-binding Rossmann-like Domain"/>
    <property type="match status" value="1"/>
</dbReference>
<dbReference type="PANTHER" id="PTHR43574">
    <property type="entry name" value="EPIMERASE-RELATED"/>
    <property type="match status" value="1"/>
</dbReference>
<proteinExistence type="predicted"/>
<evidence type="ECO:0000313" key="4">
    <source>
        <dbReference type="Proteomes" id="UP001597297"/>
    </source>
</evidence>
<keyword evidence="4" id="KW-1185">Reference proteome</keyword>
<sequence length="273" mass="29875">MKHVLLVGNGFVGKCAAEMFRMNGWRVTTVNRTGMADEHADVGSENSLQKLKNRIEKPTHVVHCASASGGGVETYQQVYLDGCCNLAELFPSIPILFTSSTSVYPQTDGTCVDENSLTVLDRETGKILLEAEAAILKSNGIVARLAGIYGNGRSYLLKKFLSGEASMEEGGERILNHIHQWDAASAIVHLLDRADARGEIYNVCDSSPKSQIETYRELARIFEKPLPPSASRKLNSKRGWSHKAVSNAKLVSTGWRPKYESFTEAAAEVSLTL</sequence>
<dbReference type="Pfam" id="PF01370">
    <property type="entry name" value="Epimerase"/>
    <property type="match status" value="1"/>
</dbReference>
<accession>A0ABW5E5Y7</accession>
<feature type="domain" description="NAD-dependent epimerase/dehydratase" evidence="2">
    <location>
        <begin position="8"/>
        <end position="204"/>
    </location>
</feature>
<dbReference type="SUPFAM" id="SSF51735">
    <property type="entry name" value="NAD(P)-binding Rossmann-fold domains"/>
    <property type="match status" value="1"/>
</dbReference>
<protein>
    <submittedName>
        <fullName evidence="3">NAD-dependent epimerase/dehydratase family protein</fullName>
    </submittedName>
</protein>
<name>A0ABW5E5Y7_9BACT</name>
<dbReference type="RefSeq" id="WP_377095137.1">
    <property type="nucleotide sequence ID" value="NZ_JBHSJM010000001.1"/>
</dbReference>
<organism evidence="3 4">
    <name type="scientific">Rubritalea spongiae</name>
    <dbReference type="NCBI Taxonomy" id="430797"/>
    <lineage>
        <taxon>Bacteria</taxon>
        <taxon>Pseudomonadati</taxon>
        <taxon>Verrucomicrobiota</taxon>
        <taxon>Verrucomicrobiia</taxon>
        <taxon>Verrucomicrobiales</taxon>
        <taxon>Rubritaleaceae</taxon>
        <taxon>Rubritalea</taxon>
    </lineage>
</organism>
<gene>
    <name evidence="3" type="ORF">ACFSQZ_05240</name>
</gene>